<dbReference type="InterPro" id="IPR049278">
    <property type="entry name" value="MS_channel_C"/>
</dbReference>
<keyword evidence="6 7" id="KW-0472">Membrane</keyword>
<name>A0ABV5GPJ3_9FLAO</name>
<accession>A0ABV5GPJ3</accession>
<feature type="domain" description="Mechanosensitive ion channel transmembrane helices 2/3" evidence="10">
    <location>
        <begin position="62"/>
        <end position="105"/>
    </location>
</feature>
<feature type="domain" description="Mechanosensitive ion channel MscS" evidence="8">
    <location>
        <begin position="109"/>
        <end position="172"/>
    </location>
</feature>
<feature type="transmembrane region" description="Helical" evidence="7">
    <location>
        <begin position="86"/>
        <end position="104"/>
    </location>
</feature>
<evidence type="ECO:0000256" key="4">
    <source>
        <dbReference type="ARBA" id="ARBA00022692"/>
    </source>
</evidence>
<evidence type="ECO:0000256" key="5">
    <source>
        <dbReference type="ARBA" id="ARBA00022989"/>
    </source>
</evidence>
<protein>
    <submittedName>
        <fullName evidence="11">Mechanosensitive ion channel family protein</fullName>
    </submittedName>
</protein>
<evidence type="ECO:0000256" key="7">
    <source>
        <dbReference type="SAM" id="Phobius"/>
    </source>
</evidence>
<dbReference type="InterPro" id="IPR045275">
    <property type="entry name" value="MscS_archaea/bacteria_type"/>
</dbReference>
<feature type="domain" description="Mechanosensitive ion channel MscS C-terminal" evidence="9">
    <location>
        <begin position="181"/>
        <end position="242"/>
    </location>
</feature>
<dbReference type="SUPFAM" id="SSF82861">
    <property type="entry name" value="Mechanosensitive channel protein MscS (YggB), transmembrane region"/>
    <property type="match status" value="1"/>
</dbReference>
<proteinExistence type="inferred from homology"/>
<dbReference type="InterPro" id="IPR010920">
    <property type="entry name" value="LSM_dom_sf"/>
</dbReference>
<dbReference type="InterPro" id="IPR011066">
    <property type="entry name" value="MscS_channel_C_sf"/>
</dbReference>
<evidence type="ECO:0000259" key="10">
    <source>
        <dbReference type="Pfam" id="PF21088"/>
    </source>
</evidence>
<keyword evidence="5 7" id="KW-1133">Transmembrane helix</keyword>
<gene>
    <name evidence="11" type="ORF">ACFFVF_12200</name>
</gene>
<feature type="transmembrane region" description="Helical" evidence="7">
    <location>
        <begin position="55"/>
        <end position="80"/>
    </location>
</feature>
<evidence type="ECO:0000313" key="12">
    <source>
        <dbReference type="Proteomes" id="UP001589607"/>
    </source>
</evidence>
<evidence type="ECO:0000256" key="6">
    <source>
        <dbReference type="ARBA" id="ARBA00023136"/>
    </source>
</evidence>
<dbReference type="PANTHER" id="PTHR30221">
    <property type="entry name" value="SMALL-CONDUCTANCE MECHANOSENSITIVE CHANNEL"/>
    <property type="match status" value="1"/>
</dbReference>
<dbReference type="Pfam" id="PF00924">
    <property type="entry name" value="MS_channel_2nd"/>
    <property type="match status" value="1"/>
</dbReference>
<dbReference type="Pfam" id="PF21088">
    <property type="entry name" value="MS_channel_1st"/>
    <property type="match status" value="1"/>
</dbReference>
<evidence type="ECO:0000313" key="11">
    <source>
        <dbReference type="EMBL" id="MFB9097282.1"/>
    </source>
</evidence>
<dbReference type="Proteomes" id="UP001589607">
    <property type="component" value="Unassembled WGS sequence"/>
</dbReference>
<sequence>MDKIIEKLQFYYNVIVENAFTFFTGLAILLLGFWIANFIKVFTQKHIKTRVKNTLSGLFIAQILSIVIKIFVIMLCLDLIGFQNITTKILAGAGILTFVVGFAFKDIGENFLAGMLLAFKSPFKENDLIETEKLIGYVKELRIRETVIKTTDGKDVFIPNSQILKTPLINYTIDGFLRNDFIIGIDYGSNVNDAIALIIETVSKVDGVLIKEKKPTVIVDEFAASTINLKIFFWLDTFKSASKSYHLSVRTNVMKSVLSSLVDKGFSLPSEIIEIKQYGK</sequence>
<comment type="caution">
    <text evidence="11">The sequence shown here is derived from an EMBL/GenBank/DDBJ whole genome shotgun (WGS) entry which is preliminary data.</text>
</comment>
<dbReference type="Pfam" id="PF21082">
    <property type="entry name" value="MS_channel_3rd"/>
    <property type="match status" value="1"/>
</dbReference>
<dbReference type="SUPFAM" id="SSF82689">
    <property type="entry name" value="Mechanosensitive channel protein MscS (YggB), C-terminal domain"/>
    <property type="match status" value="1"/>
</dbReference>
<dbReference type="RefSeq" id="WP_236457802.1">
    <property type="nucleotide sequence ID" value="NZ_CBCSGE010000005.1"/>
</dbReference>
<keyword evidence="3" id="KW-1003">Cell membrane</keyword>
<dbReference type="EMBL" id="JBHMEY010000042">
    <property type="protein sequence ID" value="MFB9097282.1"/>
    <property type="molecule type" value="Genomic_DNA"/>
</dbReference>
<keyword evidence="4 7" id="KW-0812">Transmembrane</keyword>
<comment type="similarity">
    <text evidence="2">Belongs to the MscS (TC 1.A.23) family.</text>
</comment>
<dbReference type="Gene3D" id="1.10.287.1260">
    <property type="match status" value="1"/>
</dbReference>
<feature type="transmembrane region" description="Helical" evidence="7">
    <location>
        <begin position="20"/>
        <end position="43"/>
    </location>
</feature>
<dbReference type="PANTHER" id="PTHR30221:SF1">
    <property type="entry name" value="SMALL-CONDUCTANCE MECHANOSENSITIVE CHANNEL"/>
    <property type="match status" value="1"/>
</dbReference>
<organism evidence="11 12">
    <name type="scientific">Flavobacterium jumunjinense</name>
    <dbReference type="NCBI Taxonomy" id="998845"/>
    <lineage>
        <taxon>Bacteria</taxon>
        <taxon>Pseudomonadati</taxon>
        <taxon>Bacteroidota</taxon>
        <taxon>Flavobacteriia</taxon>
        <taxon>Flavobacteriales</taxon>
        <taxon>Flavobacteriaceae</taxon>
        <taxon>Flavobacterium</taxon>
    </lineage>
</organism>
<evidence type="ECO:0000256" key="1">
    <source>
        <dbReference type="ARBA" id="ARBA00004651"/>
    </source>
</evidence>
<dbReference type="InterPro" id="IPR023408">
    <property type="entry name" value="MscS_beta-dom_sf"/>
</dbReference>
<comment type="subcellular location">
    <subcellularLocation>
        <location evidence="1">Cell membrane</location>
        <topology evidence="1">Multi-pass membrane protein</topology>
    </subcellularLocation>
</comment>
<evidence type="ECO:0000256" key="3">
    <source>
        <dbReference type="ARBA" id="ARBA00022475"/>
    </source>
</evidence>
<dbReference type="InterPro" id="IPR011014">
    <property type="entry name" value="MscS_channel_TM-2"/>
</dbReference>
<evidence type="ECO:0000259" key="8">
    <source>
        <dbReference type="Pfam" id="PF00924"/>
    </source>
</evidence>
<evidence type="ECO:0000259" key="9">
    <source>
        <dbReference type="Pfam" id="PF21082"/>
    </source>
</evidence>
<dbReference type="InterPro" id="IPR006685">
    <property type="entry name" value="MscS_channel_2nd"/>
</dbReference>
<evidence type="ECO:0000256" key="2">
    <source>
        <dbReference type="ARBA" id="ARBA00008017"/>
    </source>
</evidence>
<dbReference type="InterPro" id="IPR049142">
    <property type="entry name" value="MS_channel_1st"/>
</dbReference>
<dbReference type="Gene3D" id="3.30.70.100">
    <property type="match status" value="1"/>
</dbReference>
<dbReference type="Gene3D" id="2.30.30.60">
    <property type="match status" value="1"/>
</dbReference>
<reference evidence="11 12" key="1">
    <citation type="submission" date="2024-09" db="EMBL/GenBank/DDBJ databases">
        <authorList>
            <person name="Sun Q."/>
            <person name="Mori K."/>
        </authorList>
    </citation>
    <scope>NUCLEOTIDE SEQUENCE [LARGE SCALE GENOMIC DNA]</scope>
    <source>
        <strain evidence="11 12">CECT 7955</strain>
    </source>
</reference>
<keyword evidence="12" id="KW-1185">Reference proteome</keyword>
<dbReference type="SUPFAM" id="SSF50182">
    <property type="entry name" value="Sm-like ribonucleoproteins"/>
    <property type="match status" value="1"/>
</dbReference>